<dbReference type="Pfam" id="PF00615">
    <property type="entry name" value="RGS"/>
    <property type="match status" value="1"/>
</dbReference>
<keyword evidence="1" id="KW-1133">Transmembrane helix</keyword>
<dbReference type="GO" id="GO:0005886">
    <property type="term" value="C:plasma membrane"/>
    <property type="evidence" value="ECO:0007669"/>
    <property type="project" value="TreeGrafter"/>
</dbReference>
<dbReference type="Gene3D" id="1.10.167.10">
    <property type="entry name" value="Regulator of G-protein Signalling 4, domain 2"/>
    <property type="match status" value="1"/>
</dbReference>
<dbReference type="SMART" id="SM00315">
    <property type="entry name" value="RGS"/>
    <property type="match status" value="1"/>
</dbReference>
<dbReference type="OrthoDB" id="5584247at2759"/>
<evidence type="ECO:0000259" key="2">
    <source>
        <dbReference type="PROSITE" id="PS50132"/>
    </source>
</evidence>
<dbReference type="PROSITE" id="PS50132">
    <property type="entry name" value="RGS"/>
    <property type="match status" value="1"/>
</dbReference>
<name>A0A0R3UAL1_MESCO</name>
<dbReference type="InterPro" id="IPR036305">
    <property type="entry name" value="RGS_sf"/>
</dbReference>
<dbReference type="EMBL" id="UXSR01001137">
    <property type="protein sequence ID" value="VDD77957.1"/>
    <property type="molecule type" value="Genomic_DNA"/>
</dbReference>
<dbReference type="InterPro" id="IPR044926">
    <property type="entry name" value="RGS_subdomain_2"/>
</dbReference>
<evidence type="ECO:0000313" key="4">
    <source>
        <dbReference type="Proteomes" id="UP000267029"/>
    </source>
</evidence>
<organism evidence="3 4">
    <name type="scientific">Mesocestoides corti</name>
    <name type="common">Flatworm</name>
    <dbReference type="NCBI Taxonomy" id="53468"/>
    <lineage>
        <taxon>Eukaryota</taxon>
        <taxon>Metazoa</taxon>
        <taxon>Spiralia</taxon>
        <taxon>Lophotrochozoa</taxon>
        <taxon>Platyhelminthes</taxon>
        <taxon>Cestoda</taxon>
        <taxon>Eucestoda</taxon>
        <taxon>Cyclophyllidea</taxon>
        <taxon>Mesocestoididae</taxon>
        <taxon>Mesocestoides</taxon>
    </lineage>
</organism>
<dbReference type="SUPFAM" id="SSF48097">
    <property type="entry name" value="Regulator of G-protein signaling, RGS"/>
    <property type="match status" value="1"/>
</dbReference>
<feature type="domain" description="RGS" evidence="2">
    <location>
        <begin position="6"/>
        <end position="139"/>
    </location>
</feature>
<dbReference type="Proteomes" id="UP000267029">
    <property type="component" value="Unassembled WGS sequence"/>
</dbReference>
<keyword evidence="1" id="KW-0472">Membrane</keyword>
<dbReference type="InterPro" id="IPR016137">
    <property type="entry name" value="RGS"/>
</dbReference>
<proteinExistence type="predicted"/>
<dbReference type="InterPro" id="IPR052246">
    <property type="entry name" value="Cell_Polariz_PKAAnc"/>
</dbReference>
<evidence type="ECO:0000313" key="3">
    <source>
        <dbReference type="EMBL" id="VDD77957.1"/>
    </source>
</evidence>
<dbReference type="AlphaFoldDB" id="A0A0R3UAL1"/>
<dbReference type="GO" id="GO:0008104">
    <property type="term" value="P:intracellular protein localization"/>
    <property type="evidence" value="ECO:0007669"/>
    <property type="project" value="TreeGrafter"/>
</dbReference>
<accession>A0A0R3UAL1</accession>
<keyword evidence="4" id="KW-1185">Reference proteome</keyword>
<gene>
    <name evidence="3" type="ORF">MCOS_LOCUS3960</name>
</gene>
<keyword evidence="1" id="KW-0812">Transmembrane</keyword>
<reference evidence="3 4" key="1">
    <citation type="submission" date="2018-10" db="EMBL/GenBank/DDBJ databases">
        <authorList>
            <consortium name="Pathogen Informatics"/>
        </authorList>
    </citation>
    <scope>NUCLEOTIDE SEQUENCE [LARGE SCALE GENOMIC DNA]</scope>
</reference>
<dbReference type="PANTHER" id="PTHR13155">
    <property type="entry name" value="A-KINASE ANCHOR PROTEINS"/>
    <property type="match status" value="1"/>
</dbReference>
<evidence type="ECO:0000256" key="1">
    <source>
        <dbReference type="SAM" id="Phobius"/>
    </source>
</evidence>
<dbReference type="PANTHER" id="PTHR13155:SF1">
    <property type="entry name" value="A-KINASE ANCHOR PROTEIN 10, MITOCHONDRIAL"/>
    <property type="match status" value="1"/>
</dbReference>
<feature type="transmembrane region" description="Helical" evidence="1">
    <location>
        <begin position="16"/>
        <end position="39"/>
    </location>
</feature>
<protein>
    <recommendedName>
        <fullName evidence="2">RGS domain-containing protein</fullName>
    </recommendedName>
</protein>
<sequence>MNDQLTLDDVLFDETLLVYFVELLAGDPAAILLTFLLAVNAYRKEFRELMVADHDESLEERHRQLLLDATTICSKYLSPASEDFMGLKLEQYRDVLDAACSENEPQLNCFDELYNLIHRTLEKNILPTFFVSVPLSRYREKFVKSSG</sequence>